<protein>
    <recommendedName>
        <fullName evidence="3">Major facilitator superfamily (MFS) profile domain-containing protein</fullName>
    </recommendedName>
</protein>
<dbReference type="InterPro" id="IPR011701">
    <property type="entry name" value="MFS"/>
</dbReference>
<dbReference type="KEGG" id="lgi:LOTGIDRAFT_94870"/>
<accession>V3ZTJ1</accession>
<comment type="subcellular location">
    <subcellularLocation>
        <location evidence="1">Membrane</location>
        <topology evidence="1">Multi-pass membrane protein</topology>
    </subcellularLocation>
</comment>
<sequence length="356" mass="38725">SAWLGALAYGIMKLFGPITGLFVMRFNNRAALMLGCFLCSVSTLVSSFIVSMEVLYVTYSVMYGIGASLVINCVMVLANSYFDKHLGFATGLVCSGSSIGALVLAPLSHFIIQTFGWRMAFRFFSATFVCVGFLNCCVKPIKRKRKGDYEQDKNNTIENEMSFEAKVSKRPSLFRNRAFILWVIGTAFGMFGYLVPFVHLVSYGVTNGIPVSKCTYFVMVLSGATTIGRLVSGRIVQKGYLNSLHFIQLCMIVIGVLFMILPTITSFAGLLPFIAFLGLVDGCYVVLLPMVTCSLVDYNDAILAWGMLAGTCSLSVTIGPPAAGALFDIYGNYNIAFHAAGAPVICGALILFFIPW</sequence>
<feature type="non-terminal residue" evidence="4">
    <location>
        <position position="356"/>
    </location>
</feature>
<feature type="transmembrane region" description="Helical" evidence="2">
    <location>
        <begin position="31"/>
        <end position="50"/>
    </location>
</feature>
<dbReference type="InterPro" id="IPR036259">
    <property type="entry name" value="MFS_trans_sf"/>
</dbReference>
<feature type="transmembrane region" description="Helical" evidence="2">
    <location>
        <begin position="302"/>
        <end position="323"/>
    </location>
</feature>
<name>V3ZTJ1_LOTGI</name>
<feature type="non-terminal residue" evidence="4">
    <location>
        <position position="1"/>
    </location>
</feature>
<keyword evidence="2" id="KW-1133">Transmembrane helix</keyword>
<feature type="transmembrane region" description="Helical" evidence="2">
    <location>
        <begin position="335"/>
        <end position="354"/>
    </location>
</feature>
<dbReference type="EMBL" id="KB203566">
    <property type="protein sequence ID" value="ESO84236.1"/>
    <property type="molecule type" value="Genomic_DNA"/>
</dbReference>
<gene>
    <name evidence="4" type="ORF">LOTGIDRAFT_94870</name>
</gene>
<proteinExistence type="predicted"/>
<feature type="domain" description="Major facilitator superfamily (MFS) profile" evidence="3">
    <location>
        <begin position="1"/>
        <end position="356"/>
    </location>
</feature>
<dbReference type="PANTHER" id="PTHR11360:SF284">
    <property type="entry name" value="EG:103B4.3 PROTEIN-RELATED"/>
    <property type="match status" value="1"/>
</dbReference>
<keyword evidence="5" id="KW-1185">Reference proteome</keyword>
<dbReference type="RefSeq" id="XP_009065356.1">
    <property type="nucleotide sequence ID" value="XM_009067108.1"/>
</dbReference>
<organism evidence="4 5">
    <name type="scientific">Lottia gigantea</name>
    <name type="common">Giant owl limpet</name>
    <dbReference type="NCBI Taxonomy" id="225164"/>
    <lineage>
        <taxon>Eukaryota</taxon>
        <taxon>Metazoa</taxon>
        <taxon>Spiralia</taxon>
        <taxon>Lophotrochozoa</taxon>
        <taxon>Mollusca</taxon>
        <taxon>Gastropoda</taxon>
        <taxon>Patellogastropoda</taxon>
        <taxon>Lottioidea</taxon>
        <taxon>Lottiidae</taxon>
        <taxon>Lottia</taxon>
    </lineage>
</organism>
<dbReference type="OMA" id="VFPFIHL"/>
<dbReference type="OrthoDB" id="6499973at2759"/>
<dbReference type="PROSITE" id="PS50850">
    <property type="entry name" value="MFS"/>
    <property type="match status" value="1"/>
</dbReference>
<feature type="transmembrane region" description="Helical" evidence="2">
    <location>
        <begin position="244"/>
        <end position="264"/>
    </location>
</feature>
<dbReference type="CTD" id="20253023"/>
<dbReference type="GeneID" id="20253023"/>
<dbReference type="Proteomes" id="UP000030746">
    <property type="component" value="Unassembled WGS sequence"/>
</dbReference>
<keyword evidence="2" id="KW-0812">Transmembrane</keyword>
<evidence type="ECO:0000256" key="1">
    <source>
        <dbReference type="ARBA" id="ARBA00004141"/>
    </source>
</evidence>
<dbReference type="Pfam" id="PF07690">
    <property type="entry name" value="MFS_1"/>
    <property type="match status" value="1"/>
</dbReference>
<evidence type="ECO:0000313" key="5">
    <source>
        <dbReference type="Proteomes" id="UP000030746"/>
    </source>
</evidence>
<dbReference type="HOGENOM" id="CLU_001265_59_1_1"/>
<dbReference type="PANTHER" id="PTHR11360">
    <property type="entry name" value="MONOCARBOXYLATE TRANSPORTER"/>
    <property type="match status" value="1"/>
</dbReference>
<feature type="transmembrane region" description="Helical" evidence="2">
    <location>
        <begin position="85"/>
        <end position="107"/>
    </location>
</feature>
<dbReference type="GO" id="GO:0016020">
    <property type="term" value="C:membrane"/>
    <property type="evidence" value="ECO:0007669"/>
    <property type="project" value="UniProtKB-SubCell"/>
</dbReference>
<feature type="transmembrane region" description="Helical" evidence="2">
    <location>
        <begin position="179"/>
        <end position="203"/>
    </location>
</feature>
<feature type="transmembrane region" description="Helical" evidence="2">
    <location>
        <begin position="270"/>
        <end position="290"/>
    </location>
</feature>
<dbReference type="InterPro" id="IPR050327">
    <property type="entry name" value="Proton-linked_MCT"/>
</dbReference>
<evidence type="ECO:0000256" key="2">
    <source>
        <dbReference type="SAM" id="Phobius"/>
    </source>
</evidence>
<evidence type="ECO:0000259" key="3">
    <source>
        <dbReference type="PROSITE" id="PS50850"/>
    </source>
</evidence>
<feature type="transmembrane region" description="Helical" evidence="2">
    <location>
        <begin position="56"/>
        <end position="78"/>
    </location>
</feature>
<keyword evidence="2" id="KW-0472">Membrane</keyword>
<dbReference type="InterPro" id="IPR020846">
    <property type="entry name" value="MFS_dom"/>
</dbReference>
<feature type="transmembrane region" description="Helical" evidence="2">
    <location>
        <begin position="119"/>
        <end position="138"/>
    </location>
</feature>
<reference evidence="4 5" key="1">
    <citation type="journal article" date="2013" name="Nature">
        <title>Insights into bilaterian evolution from three spiralian genomes.</title>
        <authorList>
            <person name="Simakov O."/>
            <person name="Marletaz F."/>
            <person name="Cho S.J."/>
            <person name="Edsinger-Gonzales E."/>
            <person name="Havlak P."/>
            <person name="Hellsten U."/>
            <person name="Kuo D.H."/>
            <person name="Larsson T."/>
            <person name="Lv J."/>
            <person name="Arendt D."/>
            <person name="Savage R."/>
            <person name="Osoegawa K."/>
            <person name="de Jong P."/>
            <person name="Grimwood J."/>
            <person name="Chapman J.A."/>
            <person name="Shapiro H."/>
            <person name="Aerts A."/>
            <person name="Otillar R.P."/>
            <person name="Terry A.Y."/>
            <person name="Boore J.L."/>
            <person name="Grigoriev I.V."/>
            <person name="Lindberg D.R."/>
            <person name="Seaver E.C."/>
            <person name="Weisblat D.A."/>
            <person name="Putnam N.H."/>
            <person name="Rokhsar D.S."/>
        </authorList>
    </citation>
    <scope>NUCLEOTIDE SEQUENCE [LARGE SCALE GENOMIC DNA]</scope>
</reference>
<evidence type="ECO:0000313" key="4">
    <source>
        <dbReference type="EMBL" id="ESO84236.1"/>
    </source>
</evidence>
<dbReference type="Gene3D" id="1.20.1250.20">
    <property type="entry name" value="MFS general substrate transporter like domains"/>
    <property type="match status" value="1"/>
</dbReference>
<feature type="transmembrane region" description="Helical" evidence="2">
    <location>
        <begin position="215"/>
        <end position="232"/>
    </location>
</feature>
<dbReference type="AlphaFoldDB" id="V3ZTJ1"/>
<dbReference type="GO" id="GO:0008028">
    <property type="term" value="F:monocarboxylic acid transmembrane transporter activity"/>
    <property type="evidence" value="ECO:0007669"/>
    <property type="project" value="TreeGrafter"/>
</dbReference>
<dbReference type="SUPFAM" id="SSF103473">
    <property type="entry name" value="MFS general substrate transporter"/>
    <property type="match status" value="1"/>
</dbReference>
<feature type="transmembrane region" description="Helical" evidence="2">
    <location>
        <begin position="6"/>
        <end position="24"/>
    </location>
</feature>